<dbReference type="Gene3D" id="3.30.160.60">
    <property type="entry name" value="Classic Zinc Finger"/>
    <property type="match status" value="1"/>
</dbReference>
<dbReference type="GO" id="GO:0008270">
    <property type="term" value="F:zinc ion binding"/>
    <property type="evidence" value="ECO:0007669"/>
    <property type="project" value="UniProtKB-KW"/>
</dbReference>
<evidence type="ECO:0000256" key="6">
    <source>
        <dbReference type="ARBA" id="ARBA00023242"/>
    </source>
</evidence>
<dbReference type="PROSITE" id="PS00463">
    <property type="entry name" value="ZN2_CY6_FUNGAL_1"/>
    <property type="match status" value="1"/>
</dbReference>
<keyword evidence="2" id="KW-0862">Zinc</keyword>
<feature type="domain" description="C2H2-type" evidence="10">
    <location>
        <begin position="83"/>
        <end position="113"/>
    </location>
</feature>
<evidence type="ECO:0000256" key="2">
    <source>
        <dbReference type="ARBA" id="ARBA00022833"/>
    </source>
</evidence>
<dbReference type="PROSITE" id="PS50048">
    <property type="entry name" value="ZN2_CY6_FUNGAL_2"/>
    <property type="match status" value="1"/>
</dbReference>
<evidence type="ECO:0000256" key="7">
    <source>
        <dbReference type="PROSITE-ProRule" id="PRU00042"/>
    </source>
</evidence>
<feature type="domain" description="C2H2-type" evidence="10">
    <location>
        <begin position="114"/>
        <end position="142"/>
    </location>
</feature>
<dbReference type="InterPro" id="IPR013087">
    <property type="entry name" value="Znf_C2H2_type"/>
</dbReference>
<dbReference type="Gene3D" id="4.10.240.10">
    <property type="entry name" value="Zn(2)-C6 fungal-type DNA-binding domain"/>
    <property type="match status" value="1"/>
</dbReference>
<organism evidence="11 12">
    <name type="scientific">Penicillium brasilianum</name>
    <dbReference type="NCBI Taxonomy" id="104259"/>
    <lineage>
        <taxon>Eukaryota</taxon>
        <taxon>Fungi</taxon>
        <taxon>Dikarya</taxon>
        <taxon>Ascomycota</taxon>
        <taxon>Pezizomycotina</taxon>
        <taxon>Eurotiomycetes</taxon>
        <taxon>Eurotiomycetidae</taxon>
        <taxon>Eurotiales</taxon>
        <taxon>Aspergillaceae</taxon>
        <taxon>Penicillium</taxon>
    </lineage>
</organism>
<dbReference type="PROSITE" id="PS00028">
    <property type="entry name" value="ZINC_FINGER_C2H2_1"/>
    <property type="match status" value="1"/>
</dbReference>
<gene>
    <name evidence="11" type="ORF">PEBR_22775</name>
</gene>
<keyword evidence="1" id="KW-0479">Metal-binding</keyword>
<dbReference type="GO" id="GO:0003677">
    <property type="term" value="F:DNA binding"/>
    <property type="evidence" value="ECO:0007669"/>
    <property type="project" value="UniProtKB-KW"/>
</dbReference>
<feature type="domain" description="Zn(2)-C6 fungal-type" evidence="9">
    <location>
        <begin position="149"/>
        <end position="178"/>
    </location>
</feature>
<keyword evidence="3" id="KW-0805">Transcription regulation</keyword>
<dbReference type="Proteomes" id="UP000190744">
    <property type="component" value="Unassembled WGS sequence"/>
</dbReference>
<dbReference type="Pfam" id="PF04082">
    <property type="entry name" value="Fungal_trans"/>
    <property type="match status" value="1"/>
</dbReference>
<keyword evidence="4" id="KW-0238">DNA-binding</keyword>
<proteinExistence type="predicted"/>
<dbReference type="EMBL" id="LJBN01000146">
    <property type="protein sequence ID" value="OOQ86274.1"/>
    <property type="molecule type" value="Genomic_DNA"/>
</dbReference>
<protein>
    <submittedName>
        <fullName evidence="11">C2H2 type zinc finger domain protein</fullName>
    </submittedName>
</protein>
<keyword evidence="6" id="KW-0539">Nucleus</keyword>
<feature type="region of interest" description="Disordered" evidence="8">
    <location>
        <begin position="180"/>
        <end position="212"/>
    </location>
</feature>
<evidence type="ECO:0000259" key="10">
    <source>
        <dbReference type="PROSITE" id="PS50157"/>
    </source>
</evidence>
<evidence type="ECO:0000259" key="9">
    <source>
        <dbReference type="PROSITE" id="PS50048"/>
    </source>
</evidence>
<evidence type="ECO:0000256" key="8">
    <source>
        <dbReference type="SAM" id="MobiDB-lite"/>
    </source>
</evidence>
<dbReference type="SUPFAM" id="SSF57701">
    <property type="entry name" value="Zn2/Cys6 DNA-binding domain"/>
    <property type="match status" value="1"/>
</dbReference>
<feature type="region of interest" description="Disordered" evidence="8">
    <location>
        <begin position="1"/>
        <end position="38"/>
    </location>
</feature>
<dbReference type="CDD" id="cd12148">
    <property type="entry name" value="fungal_TF_MHR"/>
    <property type="match status" value="1"/>
</dbReference>
<dbReference type="PANTHER" id="PTHR47660:SF7">
    <property type="entry name" value="TRANSCRIPTION FACTOR WITH C2H2 AND ZN(2)-CYS(6) DNA BINDING DOMAIN (EUROFUNG)"/>
    <property type="match status" value="1"/>
</dbReference>
<dbReference type="SUPFAM" id="SSF57667">
    <property type="entry name" value="beta-beta-alpha zinc fingers"/>
    <property type="match status" value="1"/>
</dbReference>
<dbReference type="Pfam" id="PF00172">
    <property type="entry name" value="Zn_clus"/>
    <property type="match status" value="1"/>
</dbReference>
<dbReference type="InterPro" id="IPR036236">
    <property type="entry name" value="Znf_C2H2_sf"/>
</dbReference>
<dbReference type="SMART" id="SM00066">
    <property type="entry name" value="GAL4"/>
    <property type="match status" value="1"/>
</dbReference>
<sequence length="460" mass="51847">MQRASKGDSINLTTKRWGTGGRPAGDARQLKHPHGARQSLATGLYETQKLVGQYDYPMQGFGAEVEFSQSPSGALGYPHDSVFRCHYPACNAIYRRKEHLTRHEASKHAQQQEFICSTCGREFTRSDTLRRHVQKQHKITEPLNRARQACASCHAGKIRCAGGVPCEECVRREIQCSLQSQSTARKRRHRSSSRSAPASPNTPNLDHSDSHPSEKMREYINRYFEVFHPRWPFIHKGSFNICRETPLLLQAMMVIGMWVSGGQSAQSAAMELHDKLDSAIRDQREKWDASEVEGASSACFWPIATYQAILLHIICSIVMKSGGVVNLDLKTSISAADLDLLQSLVGSCQRLGMFSYPNMLNRYDEADMASYVWVGLEEVKRFDIALYKLCMKLSSGPEERQLLPASGLDFPLPSNDLLWHSTERHEWDAHAKNENTVNLNDDCRAKWISNFADVLQSLCS</sequence>
<evidence type="ECO:0000256" key="5">
    <source>
        <dbReference type="ARBA" id="ARBA00023163"/>
    </source>
</evidence>
<dbReference type="GO" id="GO:0000981">
    <property type="term" value="F:DNA-binding transcription factor activity, RNA polymerase II-specific"/>
    <property type="evidence" value="ECO:0007669"/>
    <property type="project" value="InterPro"/>
</dbReference>
<dbReference type="AlphaFoldDB" id="A0A1S9RL67"/>
<dbReference type="InterPro" id="IPR001138">
    <property type="entry name" value="Zn2Cys6_DnaBD"/>
</dbReference>
<dbReference type="InterPro" id="IPR007219">
    <property type="entry name" value="XnlR_reg_dom"/>
</dbReference>
<evidence type="ECO:0000256" key="4">
    <source>
        <dbReference type="ARBA" id="ARBA00023125"/>
    </source>
</evidence>
<dbReference type="SMART" id="SM00355">
    <property type="entry name" value="ZnF_C2H2"/>
    <property type="match status" value="2"/>
</dbReference>
<keyword evidence="5" id="KW-0804">Transcription</keyword>
<evidence type="ECO:0000313" key="12">
    <source>
        <dbReference type="Proteomes" id="UP000190744"/>
    </source>
</evidence>
<accession>A0A1S9RL67</accession>
<dbReference type="GO" id="GO:0006351">
    <property type="term" value="P:DNA-templated transcription"/>
    <property type="evidence" value="ECO:0007669"/>
    <property type="project" value="InterPro"/>
</dbReference>
<evidence type="ECO:0000256" key="1">
    <source>
        <dbReference type="ARBA" id="ARBA00022723"/>
    </source>
</evidence>
<comment type="caution">
    <text evidence="11">The sequence shown here is derived from an EMBL/GenBank/DDBJ whole genome shotgun (WGS) entry which is preliminary data.</text>
</comment>
<evidence type="ECO:0000313" key="11">
    <source>
        <dbReference type="EMBL" id="OOQ86274.1"/>
    </source>
</evidence>
<reference evidence="12" key="1">
    <citation type="submission" date="2015-09" db="EMBL/GenBank/DDBJ databases">
        <authorList>
            <person name="Fill T.P."/>
            <person name="Baretta J.F."/>
            <person name="de Almeida L.G."/>
            <person name="Rocha M."/>
            <person name="de Souza D.H."/>
            <person name="Malavazi I."/>
            <person name="Cerdeira L.T."/>
            <person name="Hong H."/>
            <person name="Samborskyy M."/>
            <person name="de Vasconcelos A.T."/>
            <person name="Leadlay P."/>
            <person name="Rodrigues-Filho E."/>
        </authorList>
    </citation>
    <scope>NUCLEOTIDE SEQUENCE [LARGE SCALE GENOMIC DNA]</scope>
    <source>
        <strain evidence="12">LaBioMMi 136</strain>
    </source>
</reference>
<evidence type="ECO:0000256" key="3">
    <source>
        <dbReference type="ARBA" id="ARBA00023015"/>
    </source>
</evidence>
<keyword evidence="7" id="KW-0863">Zinc-finger</keyword>
<dbReference type="InterPro" id="IPR036864">
    <property type="entry name" value="Zn2-C6_fun-type_DNA-bd_sf"/>
</dbReference>
<dbReference type="CDD" id="cd00067">
    <property type="entry name" value="GAL4"/>
    <property type="match status" value="1"/>
</dbReference>
<dbReference type="PROSITE" id="PS50157">
    <property type="entry name" value="ZINC_FINGER_C2H2_2"/>
    <property type="match status" value="2"/>
</dbReference>
<name>A0A1S9RL67_PENBI</name>
<dbReference type="PANTHER" id="PTHR47660">
    <property type="entry name" value="TRANSCRIPTION FACTOR WITH C2H2 AND ZN(2)-CYS(6) DNA BINDING DOMAIN (EUROFUNG)-RELATED-RELATED"/>
    <property type="match status" value="1"/>
</dbReference>